<dbReference type="Pfam" id="PF02518">
    <property type="entry name" value="HATPase_c"/>
    <property type="match status" value="1"/>
</dbReference>
<keyword evidence="1" id="KW-0808">Transferase</keyword>
<keyword evidence="3" id="KW-0902">Two-component regulatory system</keyword>
<protein>
    <submittedName>
        <fullName evidence="5">Histidine kinase</fullName>
    </submittedName>
</protein>
<evidence type="ECO:0000259" key="4">
    <source>
        <dbReference type="SMART" id="SM00387"/>
    </source>
</evidence>
<dbReference type="Pfam" id="PF07730">
    <property type="entry name" value="HisKA_3"/>
    <property type="match status" value="1"/>
</dbReference>
<evidence type="ECO:0000313" key="6">
    <source>
        <dbReference type="Proteomes" id="UP000738431"/>
    </source>
</evidence>
<dbReference type="RefSeq" id="WP_221029424.1">
    <property type="nucleotide sequence ID" value="NZ_CP139781.1"/>
</dbReference>
<keyword evidence="2 5" id="KW-0418">Kinase</keyword>
<dbReference type="Gene3D" id="1.20.5.1930">
    <property type="match status" value="1"/>
</dbReference>
<proteinExistence type="predicted"/>
<dbReference type="InterPro" id="IPR050482">
    <property type="entry name" value="Sensor_HK_TwoCompSys"/>
</dbReference>
<name>A0ABZ1C600_9BACT</name>
<evidence type="ECO:0000256" key="2">
    <source>
        <dbReference type="ARBA" id="ARBA00022777"/>
    </source>
</evidence>
<dbReference type="Gene3D" id="3.30.565.10">
    <property type="entry name" value="Histidine kinase-like ATPase, C-terminal domain"/>
    <property type="match status" value="1"/>
</dbReference>
<evidence type="ECO:0000256" key="3">
    <source>
        <dbReference type="ARBA" id="ARBA00023012"/>
    </source>
</evidence>
<accession>A0ABZ1C600</accession>
<dbReference type="Proteomes" id="UP000738431">
    <property type="component" value="Chromosome"/>
</dbReference>
<dbReference type="InterPro" id="IPR011712">
    <property type="entry name" value="Sig_transdc_His_kin_sub3_dim/P"/>
</dbReference>
<dbReference type="SMART" id="SM00387">
    <property type="entry name" value="HATPase_c"/>
    <property type="match status" value="1"/>
</dbReference>
<dbReference type="GO" id="GO:0016301">
    <property type="term" value="F:kinase activity"/>
    <property type="evidence" value="ECO:0007669"/>
    <property type="project" value="UniProtKB-KW"/>
</dbReference>
<reference evidence="5 6" key="1">
    <citation type="submission" date="2023-12" db="EMBL/GenBank/DDBJ databases">
        <title>Description of an unclassified Opitutus bacterium of Verrucomicrobiota.</title>
        <authorList>
            <person name="Zhang D.-F."/>
        </authorList>
    </citation>
    <scope>NUCLEOTIDE SEQUENCE [LARGE SCALE GENOMIC DNA]</scope>
    <source>
        <strain evidence="5 6">WL0086</strain>
    </source>
</reference>
<dbReference type="SUPFAM" id="SSF55874">
    <property type="entry name" value="ATPase domain of HSP90 chaperone/DNA topoisomerase II/histidine kinase"/>
    <property type="match status" value="1"/>
</dbReference>
<feature type="domain" description="Histidine kinase/HSP90-like ATPase" evidence="4">
    <location>
        <begin position="614"/>
        <end position="712"/>
    </location>
</feature>
<keyword evidence="6" id="KW-1185">Reference proteome</keyword>
<dbReference type="PANTHER" id="PTHR24421">
    <property type="entry name" value="NITRATE/NITRITE SENSOR PROTEIN NARX-RELATED"/>
    <property type="match status" value="1"/>
</dbReference>
<dbReference type="CDD" id="cd16917">
    <property type="entry name" value="HATPase_UhpB-NarQ-NarX-like"/>
    <property type="match status" value="1"/>
</dbReference>
<gene>
    <name evidence="5" type="ORF">K1X11_020310</name>
</gene>
<dbReference type="InterPro" id="IPR003594">
    <property type="entry name" value="HATPase_dom"/>
</dbReference>
<evidence type="ECO:0000313" key="5">
    <source>
        <dbReference type="EMBL" id="WRQ87162.1"/>
    </source>
</evidence>
<dbReference type="InterPro" id="IPR036890">
    <property type="entry name" value="HATPase_C_sf"/>
</dbReference>
<evidence type="ECO:0000256" key="1">
    <source>
        <dbReference type="ARBA" id="ARBA00022679"/>
    </source>
</evidence>
<organism evidence="5 6">
    <name type="scientific">Actomonas aquatica</name>
    <dbReference type="NCBI Taxonomy" id="2866162"/>
    <lineage>
        <taxon>Bacteria</taxon>
        <taxon>Pseudomonadati</taxon>
        <taxon>Verrucomicrobiota</taxon>
        <taxon>Opitutia</taxon>
        <taxon>Opitutales</taxon>
        <taxon>Opitutaceae</taxon>
        <taxon>Actomonas</taxon>
    </lineage>
</organism>
<sequence>MIPPRLLSAPPLAPRLGWLGLGAVWLGLLLALPLSSVTTAQTLRNAADVLALSPERAAAGLPVTVTGVVTAADPAWHGQFFVQDETAGIYVDARTEPAPAPGTRVEIHGTSHPGDFAPVIGEPQWRVLGPAPLPPARPVSADRLMSGSEDCQRIRIVGTVRQAHLDANQWRLILAVEGYRLTVFIPSLPDATPDSLLGARLQVSGTAATTYHTPVRQLLDVRLHVPRPADVELLSTESAPPWSAAPLPLQAVAQYRPGNTSSNRVHVAGVLTLQRPDGLAFLQDLTGGLRLDPIQPDLPPVGTAVSAIGFIEYDNHLAVLRDAILRPTNSAPQPAPLPAPVAALRQGLHHGERIRLVGHILDASFRPLPATDLIESSWLLQADDLSVTVNLAHAPGQAPNLPVGATVQVDGVCQSSLDASGRLIALHLLLATHADAVVLEPPAWWTPARLFTALGGAALALFLAVAWSLHNARRNALLETKVAERTAQLEVEITGRKADELQFKGALTERTRLARELHDSLEQTLTGIALRLQTATTLAPRDAGAAANHLQTARLLLQQSQVDLRRSIWDLRSRELEQFDLADALRHSAEHLAEAAGLTCNCDCAYPPPRWPEVVEENVLRIGQEALTNIAKHARAASVQLHLHTDATQLVLTVTDDGIGFSPAPTAELGQSGHFGLIGMQERARRIHAILTFEPGPQSRGTRLQLVVPRPTS</sequence>
<dbReference type="EMBL" id="CP139781">
    <property type="protein sequence ID" value="WRQ87162.1"/>
    <property type="molecule type" value="Genomic_DNA"/>
</dbReference>